<reference evidence="2 3" key="1">
    <citation type="submission" date="2018-07" db="EMBL/GenBank/DDBJ databases">
        <title>Chitinophaga K2CV101002-2 sp. nov., isolated from a monsoon evergreen broad-leaved forest soil.</title>
        <authorList>
            <person name="Lv Y."/>
        </authorList>
    </citation>
    <scope>NUCLEOTIDE SEQUENCE [LARGE SCALE GENOMIC DNA]</scope>
    <source>
        <strain evidence="2 3">GDMCC 1.1288</strain>
    </source>
</reference>
<feature type="domain" description="Macro" evidence="1">
    <location>
        <begin position="1"/>
        <end position="174"/>
    </location>
</feature>
<comment type="caution">
    <text evidence="2">The sequence shown here is derived from an EMBL/GenBank/DDBJ whole genome shotgun (WGS) entry which is preliminary data.</text>
</comment>
<dbReference type="Pfam" id="PF01661">
    <property type="entry name" value="Macro"/>
    <property type="match status" value="1"/>
</dbReference>
<dbReference type="InterPro" id="IPR002589">
    <property type="entry name" value="Macro_dom"/>
</dbReference>
<proteinExistence type="predicted"/>
<gene>
    <name evidence="2" type="ORF">DVR12_10060</name>
</gene>
<protein>
    <submittedName>
        <fullName evidence="2">O-acetyl-ADP-ribose deacetylase</fullName>
    </submittedName>
</protein>
<dbReference type="OrthoDB" id="6194521at2"/>
<dbReference type="RefSeq" id="WP_116975545.1">
    <property type="nucleotide sequence ID" value="NZ_QPMM01000004.1"/>
</dbReference>
<dbReference type="SUPFAM" id="SSF52949">
    <property type="entry name" value="Macro domain-like"/>
    <property type="match status" value="1"/>
</dbReference>
<accession>A0A3E1YBC1</accession>
<dbReference type="PANTHER" id="PTHR11106">
    <property type="entry name" value="GANGLIOSIDE INDUCED DIFFERENTIATION ASSOCIATED PROTEIN 2-RELATED"/>
    <property type="match status" value="1"/>
</dbReference>
<dbReference type="PROSITE" id="PS51154">
    <property type="entry name" value="MACRO"/>
    <property type="match status" value="1"/>
</dbReference>
<dbReference type="AlphaFoldDB" id="A0A3E1YBC1"/>
<dbReference type="InterPro" id="IPR043472">
    <property type="entry name" value="Macro_dom-like"/>
</dbReference>
<evidence type="ECO:0000313" key="3">
    <source>
        <dbReference type="Proteomes" id="UP000260644"/>
    </source>
</evidence>
<dbReference type="Gene3D" id="3.40.220.10">
    <property type="entry name" value="Leucine Aminopeptidase, subunit E, domain 1"/>
    <property type="match status" value="1"/>
</dbReference>
<dbReference type="NCBIfam" id="NF001664">
    <property type="entry name" value="PRK00431.1-6"/>
    <property type="match status" value="1"/>
</dbReference>
<evidence type="ECO:0000259" key="1">
    <source>
        <dbReference type="PROSITE" id="PS51154"/>
    </source>
</evidence>
<keyword evidence="3" id="KW-1185">Reference proteome</keyword>
<name>A0A3E1YBC1_9BACT</name>
<evidence type="ECO:0000313" key="2">
    <source>
        <dbReference type="EMBL" id="RFS23352.1"/>
    </source>
</evidence>
<dbReference type="SMART" id="SM00506">
    <property type="entry name" value="A1pp"/>
    <property type="match status" value="1"/>
</dbReference>
<dbReference type="PANTHER" id="PTHR11106:SF27">
    <property type="entry name" value="MACRO DOMAIN-CONTAINING PROTEIN"/>
    <property type="match status" value="1"/>
</dbReference>
<dbReference type="CDD" id="cd02908">
    <property type="entry name" value="Macro_OAADPr_deacetylase"/>
    <property type="match status" value="1"/>
</dbReference>
<dbReference type="Proteomes" id="UP000260644">
    <property type="component" value="Unassembled WGS sequence"/>
</dbReference>
<organism evidence="2 3">
    <name type="scientific">Chitinophaga silvatica</name>
    <dbReference type="NCBI Taxonomy" id="2282649"/>
    <lineage>
        <taxon>Bacteria</taxon>
        <taxon>Pseudomonadati</taxon>
        <taxon>Bacteroidota</taxon>
        <taxon>Chitinophagia</taxon>
        <taxon>Chitinophagales</taxon>
        <taxon>Chitinophagaceae</taxon>
        <taxon>Chitinophaga</taxon>
    </lineage>
</organism>
<dbReference type="EMBL" id="QPMM01000004">
    <property type="protein sequence ID" value="RFS23352.1"/>
    <property type="molecule type" value="Genomic_DNA"/>
</dbReference>
<sequence length="175" mass="19062">MNRIKIVKGDITKVKVDAIVNAANSSLMGGGGVDGAIHRAGGPEILEDCRAIVARQGGCKTGEAVITRAGNLPAKYVIHTVGPVWNNGKKNEEALLANCYFNSLTLAANNDVKSIAFPNISTGIYHFPKDLAARIAIETIAVFLEKIFIPDEIILVCFDDENLEYTNHYYNQYYS</sequence>